<keyword evidence="3" id="KW-0677">Repeat</keyword>
<feature type="transmembrane region" description="Helical" evidence="4">
    <location>
        <begin position="12"/>
        <end position="31"/>
    </location>
</feature>
<reference evidence="6" key="1">
    <citation type="journal article" date="1997" name="Nucleic Acids Res.">
        <title>tRNAscan-SE: a program for improved detection of transfer RNA genes in genomic sequence.</title>
        <authorList>
            <person name="Lowe T.M."/>
            <person name="Eddy S.R."/>
        </authorList>
    </citation>
    <scope>NUCLEOTIDE SEQUENCE [LARGE SCALE GENOMIC DNA]</scope>
    <source>
        <strain evidence="6">r\B97-61/B2</strain>
    </source>
</reference>
<sequence length="135" mass="14804">MVLLLIRQSSLSFRVSFFFTLLLLSSFHVFVSVSVSNSSIPRDESTGVKEANALLKWKASLDHQSQSVLSSWVGNDTCYWIGIICDKSGRVSHLNLSNSGLIEGAFWYLAAVGRNDACLIPAIYGVQYGVRQAGN</sequence>
<evidence type="ECO:0000256" key="4">
    <source>
        <dbReference type="SAM" id="Phobius"/>
    </source>
</evidence>
<dbReference type="AlphaFoldDB" id="A0AB32WU60"/>
<dbReference type="RefSeq" id="XP_017982837.1">
    <property type="nucleotide sequence ID" value="XM_018127348.1"/>
</dbReference>
<evidence type="ECO:0000256" key="1">
    <source>
        <dbReference type="ARBA" id="ARBA00022614"/>
    </source>
</evidence>
<dbReference type="Gene3D" id="3.80.10.10">
    <property type="entry name" value="Ribonuclease Inhibitor"/>
    <property type="match status" value="1"/>
</dbReference>
<keyword evidence="4" id="KW-1133">Transmembrane helix</keyword>
<dbReference type="Gramene" id="Tc09v2_t002620.2">
    <property type="protein sequence ID" value="Tc09v2_p002620.2"/>
    <property type="gene ID" value="Tc09v2_g002620"/>
</dbReference>
<keyword evidence="4" id="KW-0812">Transmembrane</keyword>
<protein>
    <submittedName>
        <fullName evidence="7">Probable leucine-rich repeat receptor-like protein kinase At1g35710 isoform X2</fullName>
    </submittedName>
</protein>
<dbReference type="InterPro" id="IPR032675">
    <property type="entry name" value="LRR_dom_sf"/>
</dbReference>
<organism evidence="6 7">
    <name type="scientific">Theobroma cacao</name>
    <name type="common">Cacao</name>
    <name type="synonym">Cocoa</name>
    <dbReference type="NCBI Taxonomy" id="3641"/>
    <lineage>
        <taxon>Eukaryota</taxon>
        <taxon>Viridiplantae</taxon>
        <taxon>Streptophyta</taxon>
        <taxon>Embryophyta</taxon>
        <taxon>Tracheophyta</taxon>
        <taxon>Spermatophyta</taxon>
        <taxon>Magnoliopsida</taxon>
        <taxon>eudicotyledons</taxon>
        <taxon>Gunneridae</taxon>
        <taxon>Pentapetalae</taxon>
        <taxon>rosids</taxon>
        <taxon>malvids</taxon>
        <taxon>Malvales</taxon>
        <taxon>Malvaceae</taxon>
        <taxon>Byttnerioideae</taxon>
        <taxon>Theobroma</taxon>
    </lineage>
</organism>
<keyword evidence="1" id="KW-0433">Leucine-rich repeat</keyword>
<keyword evidence="4" id="KW-0472">Membrane</keyword>
<gene>
    <name evidence="7" type="primary">LOC18587835</name>
</gene>
<dbReference type="Pfam" id="PF08263">
    <property type="entry name" value="LRRNT_2"/>
    <property type="match status" value="1"/>
</dbReference>
<feature type="domain" description="Leucine-rich repeat-containing N-terminal plant-type" evidence="5">
    <location>
        <begin position="50"/>
        <end position="86"/>
    </location>
</feature>
<evidence type="ECO:0000256" key="2">
    <source>
        <dbReference type="ARBA" id="ARBA00022729"/>
    </source>
</evidence>
<evidence type="ECO:0000256" key="3">
    <source>
        <dbReference type="ARBA" id="ARBA00022737"/>
    </source>
</evidence>
<dbReference type="InterPro" id="IPR013210">
    <property type="entry name" value="LRR_N_plant-typ"/>
</dbReference>
<dbReference type="PANTHER" id="PTHR48060">
    <property type="entry name" value="DNA DAMAGE-REPAIR/TOLERATION PROTEIN DRT100"/>
    <property type="match status" value="1"/>
</dbReference>
<dbReference type="InterPro" id="IPR053211">
    <property type="entry name" value="DNA_repair-toleration"/>
</dbReference>
<accession>A0AB32WU60</accession>
<keyword evidence="2" id="KW-0732">Signal</keyword>
<dbReference type="PANTHER" id="PTHR48060:SF24">
    <property type="entry name" value="NON-SPECIFIC SERINE_THREONINE PROTEIN KINASE"/>
    <property type="match status" value="1"/>
</dbReference>
<evidence type="ECO:0000313" key="7">
    <source>
        <dbReference type="RefSeq" id="XP_017982837.1"/>
    </source>
</evidence>
<dbReference type="GeneID" id="18587835"/>
<name>A0AB32WU60_THECC</name>
<reference evidence="7" key="2">
    <citation type="submission" date="2025-08" db="UniProtKB">
        <authorList>
            <consortium name="RefSeq"/>
        </authorList>
    </citation>
    <scope>IDENTIFICATION</scope>
</reference>
<evidence type="ECO:0000313" key="6">
    <source>
        <dbReference type="Proteomes" id="UP000694886"/>
    </source>
</evidence>
<evidence type="ECO:0000259" key="5">
    <source>
        <dbReference type="Pfam" id="PF08263"/>
    </source>
</evidence>
<proteinExistence type="predicted"/>
<dbReference type="Proteomes" id="UP000694886">
    <property type="component" value="Chromosome 9"/>
</dbReference>